<feature type="compositionally biased region" description="Gly residues" evidence="1">
    <location>
        <begin position="43"/>
        <end position="54"/>
    </location>
</feature>
<dbReference type="RefSeq" id="WP_331207475.1">
    <property type="nucleotide sequence ID" value="NZ_JAZGQL010000006.1"/>
</dbReference>
<evidence type="ECO:0000313" key="2">
    <source>
        <dbReference type="EMBL" id="MEE6307155.1"/>
    </source>
</evidence>
<feature type="region of interest" description="Disordered" evidence="1">
    <location>
        <begin position="1"/>
        <end position="54"/>
    </location>
</feature>
<organism evidence="2 3">
    <name type="scientific">Plantactinospora veratri</name>
    <dbReference type="NCBI Taxonomy" id="1436122"/>
    <lineage>
        <taxon>Bacteria</taxon>
        <taxon>Bacillati</taxon>
        <taxon>Actinomycetota</taxon>
        <taxon>Actinomycetes</taxon>
        <taxon>Micromonosporales</taxon>
        <taxon>Micromonosporaceae</taxon>
        <taxon>Plantactinospora</taxon>
    </lineage>
</organism>
<dbReference type="Proteomes" id="UP001339911">
    <property type="component" value="Unassembled WGS sequence"/>
</dbReference>
<sequence length="54" mass="5463">MNLIRDDSAGHPDDGPADCQAPTVRRLGTRAELTRGDTVGPDDGLGGAGDEGSV</sequence>
<proteinExistence type="predicted"/>
<keyword evidence="3" id="KW-1185">Reference proteome</keyword>
<name>A0ABU7SB42_9ACTN</name>
<evidence type="ECO:0000256" key="1">
    <source>
        <dbReference type="SAM" id="MobiDB-lite"/>
    </source>
</evidence>
<accession>A0ABU7SB42</accession>
<reference evidence="2 3" key="1">
    <citation type="submission" date="2024-01" db="EMBL/GenBank/DDBJ databases">
        <title>Genome insights into Plantactinospora veratri sp. nov.</title>
        <authorList>
            <person name="Wang L."/>
        </authorList>
    </citation>
    <scope>NUCLEOTIDE SEQUENCE [LARGE SCALE GENOMIC DNA]</scope>
    <source>
        <strain evidence="2 3">NEAU-FHS4</strain>
    </source>
</reference>
<comment type="caution">
    <text evidence="2">The sequence shown here is derived from an EMBL/GenBank/DDBJ whole genome shotgun (WGS) entry which is preliminary data.</text>
</comment>
<feature type="compositionally biased region" description="Basic and acidic residues" evidence="1">
    <location>
        <begin position="1"/>
        <end position="14"/>
    </location>
</feature>
<protein>
    <submittedName>
        <fullName evidence="2">Uncharacterized protein</fullName>
    </submittedName>
</protein>
<gene>
    <name evidence="2" type="ORF">V1634_10000</name>
</gene>
<evidence type="ECO:0000313" key="3">
    <source>
        <dbReference type="Proteomes" id="UP001339911"/>
    </source>
</evidence>
<dbReference type="EMBL" id="JAZGQL010000006">
    <property type="protein sequence ID" value="MEE6307155.1"/>
    <property type="molecule type" value="Genomic_DNA"/>
</dbReference>